<dbReference type="GO" id="GO:0016705">
    <property type="term" value="F:oxidoreductase activity, acting on paired donors, with incorporation or reduction of molecular oxygen"/>
    <property type="evidence" value="ECO:0007669"/>
    <property type="project" value="InterPro"/>
</dbReference>
<dbReference type="InterPro" id="IPR036661">
    <property type="entry name" value="Luciferase-like_sf"/>
</dbReference>
<proteinExistence type="inferred from homology"/>
<feature type="domain" description="Luciferase-like" evidence="7">
    <location>
        <begin position="22"/>
        <end position="288"/>
    </location>
</feature>
<dbReference type="EMBL" id="VIWP01000001">
    <property type="protein sequence ID" value="TWF58455.1"/>
    <property type="molecule type" value="Genomic_DNA"/>
</dbReference>
<dbReference type="PANTHER" id="PTHR30011:SF16">
    <property type="entry name" value="C2H2 FINGER DOMAIN TRANSCRIPTION FACTOR (EUROFUNG)-RELATED"/>
    <property type="match status" value="1"/>
</dbReference>
<dbReference type="Pfam" id="PF00296">
    <property type="entry name" value="Bac_luciferase"/>
    <property type="match status" value="1"/>
</dbReference>
<dbReference type="Gene3D" id="3.20.20.30">
    <property type="entry name" value="Luciferase-like domain"/>
    <property type="match status" value="1"/>
</dbReference>
<evidence type="ECO:0000256" key="3">
    <source>
        <dbReference type="ARBA" id="ARBA00023002"/>
    </source>
</evidence>
<evidence type="ECO:0000313" key="8">
    <source>
        <dbReference type="EMBL" id="TWF58455.1"/>
    </source>
</evidence>
<dbReference type="InterPro" id="IPR016215">
    <property type="entry name" value="NTA_MOA"/>
</dbReference>
<comment type="similarity">
    <text evidence="5">Belongs to the NtaA/SnaA/DszA monooxygenase family.</text>
</comment>
<dbReference type="SUPFAM" id="SSF51679">
    <property type="entry name" value="Bacterial luciferase-like"/>
    <property type="match status" value="1"/>
</dbReference>
<evidence type="ECO:0000256" key="5">
    <source>
        <dbReference type="ARBA" id="ARBA00033748"/>
    </source>
</evidence>
<keyword evidence="1 6" id="KW-0285">Flavoprotein</keyword>
<reference evidence="8 9" key="1">
    <citation type="submission" date="2019-06" db="EMBL/GenBank/DDBJ databases">
        <title>Sorghum-associated microbial communities from plants grown in Nebraska, USA.</title>
        <authorList>
            <person name="Schachtman D."/>
        </authorList>
    </citation>
    <scope>NUCLEOTIDE SEQUENCE [LARGE SCALE GENOMIC DNA]</scope>
    <source>
        <strain evidence="8 9">1225</strain>
    </source>
</reference>
<evidence type="ECO:0000256" key="6">
    <source>
        <dbReference type="PIRSR" id="PIRSR000337-1"/>
    </source>
</evidence>
<dbReference type="AlphaFoldDB" id="A0A561R768"/>
<dbReference type="Proteomes" id="UP000320653">
    <property type="component" value="Unassembled WGS sequence"/>
</dbReference>
<evidence type="ECO:0000259" key="7">
    <source>
        <dbReference type="Pfam" id="PF00296"/>
    </source>
</evidence>
<accession>A0A561R768</accession>
<protein>
    <submittedName>
        <fullName evidence="8">Alkanesulfonate monooxygenase SsuD/methylene tetrahydromethanopterin reductase-like flavin-dependent oxidoreductase (Luciferase family)</fullName>
    </submittedName>
</protein>
<keyword evidence="2 6" id="KW-0288">FMN</keyword>
<dbReference type="GO" id="GO:0004497">
    <property type="term" value="F:monooxygenase activity"/>
    <property type="evidence" value="ECO:0007669"/>
    <property type="project" value="UniProtKB-KW"/>
</dbReference>
<feature type="binding site" evidence="6">
    <location>
        <position position="50"/>
    </location>
    <ligand>
        <name>FMN</name>
        <dbReference type="ChEBI" id="CHEBI:58210"/>
    </ligand>
</feature>
<organism evidence="8 9">
    <name type="scientific">Neorhizobium alkalisoli</name>
    <dbReference type="NCBI Taxonomy" id="528178"/>
    <lineage>
        <taxon>Bacteria</taxon>
        <taxon>Pseudomonadati</taxon>
        <taxon>Pseudomonadota</taxon>
        <taxon>Alphaproteobacteria</taxon>
        <taxon>Hyphomicrobiales</taxon>
        <taxon>Rhizobiaceae</taxon>
        <taxon>Rhizobium/Agrobacterium group</taxon>
        <taxon>Neorhizobium</taxon>
    </lineage>
</organism>
<keyword evidence="4 8" id="KW-0503">Monooxygenase</keyword>
<evidence type="ECO:0000313" key="9">
    <source>
        <dbReference type="Proteomes" id="UP000320653"/>
    </source>
</evidence>
<sequence length="349" mass="37069">MYLGYSLTPFGHHPRAWEHARNVEKLGFDALLAQVTAAESAGFDFVLLADRLGLRPAETPSSVATPFEPTLLASALASKTPRIGFVAAAAMAQHEPYNLARRFASLDLIGKGRLGWLAIPSGDPARDAEYFDVVTGLWDSYEPDAFLYDKAEGRFFDPEKMHVLNHKGVHFSVRGPLNVNPSPQGRPVVAQVFDGAGAPIAGDVLFLGARSVEDLTAMTEDAVQAVAACGKKRADVRILANLVPVIGETAEAADAASAALAFVEADRAEQPLSGIRIVSTADTIAGRMTELAASLGLDGFTILPPTLDMARLFVADVAPKLARRGSVGEGETLRGRLSLPHLTHPAKEA</sequence>
<dbReference type="PIRSF" id="PIRSF000337">
    <property type="entry name" value="NTA_MOA"/>
    <property type="match status" value="1"/>
</dbReference>
<dbReference type="InterPro" id="IPR011251">
    <property type="entry name" value="Luciferase-like_dom"/>
</dbReference>
<dbReference type="InterPro" id="IPR051260">
    <property type="entry name" value="Diverse_substr_monoxygenases"/>
</dbReference>
<evidence type="ECO:0000256" key="2">
    <source>
        <dbReference type="ARBA" id="ARBA00022643"/>
    </source>
</evidence>
<evidence type="ECO:0000256" key="4">
    <source>
        <dbReference type="ARBA" id="ARBA00023033"/>
    </source>
</evidence>
<name>A0A561R768_9HYPH</name>
<gene>
    <name evidence="8" type="ORF">FHW37_101259</name>
</gene>
<dbReference type="OrthoDB" id="9779442at2"/>
<evidence type="ECO:0000256" key="1">
    <source>
        <dbReference type="ARBA" id="ARBA00022630"/>
    </source>
</evidence>
<comment type="caution">
    <text evidence="8">The sequence shown here is derived from an EMBL/GenBank/DDBJ whole genome shotgun (WGS) entry which is preliminary data.</text>
</comment>
<keyword evidence="3" id="KW-0560">Oxidoreductase</keyword>
<keyword evidence="9" id="KW-1185">Reference proteome</keyword>
<dbReference type="PANTHER" id="PTHR30011">
    <property type="entry name" value="ALKANESULFONATE MONOOXYGENASE-RELATED"/>
    <property type="match status" value="1"/>
</dbReference>